<evidence type="ECO:0000313" key="2">
    <source>
        <dbReference type="Proteomes" id="UP001271591"/>
    </source>
</evidence>
<reference evidence="1" key="1">
    <citation type="submission" date="2023-10" db="EMBL/GenBank/DDBJ databases">
        <title>Draft Genome Sequence of a Shiga toxin-producing Escherichia coli strain from deer meat showing an IS-element integration in the B-subunit of the Shiga toxin Stx2b gene.</title>
        <authorList>
            <person name="Projahn M."/>
            <person name="Borowiak M."/>
        </authorList>
    </citation>
    <scope>NUCLEOTIDE SEQUENCE</scope>
    <source>
        <strain evidence="1">BfR-EC-18960</strain>
    </source>
</reference>
<sequence length="43" mass="4597">MSGSTDFTDFLDLRSLVAGRWSLVAGRWSLVAGRWSLVAGLAA</sequence>
<comment type="caution">
    <text evidence="1">The sequence shown here is derived from an EMBL/GenBank/DDBJ whole genome shotgun (WGS) entry which is preliminary data.</text>
</comment>
<protein>
    <submittedName>
        <fullName evidence="1">Uncharacterized protein</fullName>
    </submittedName>
</protein>
<dbReference type="Proteomes" id="UP001271591">
    <property type="component" value="Unassembled WGS sequence"/>
</dbReference>
<organism evidence="1 2">
    <name type="scientific">Escherichia coli</name>
    <dbReference type="NCBI Taxonomy" id="562"/>
    <lineage>
        <taxon>Bacteria</taxon>
        <taxon>Pseudomonadati</taxon>
        <taxon>Pseudomonadota</taxon>
        <taxon>Gammaproteobacteria</taxon>
        <taxon>Enterobacterales</taxon>
        <taxon>Enterobacteriaceae</taxon>
        <taxon>Escherichia</taxon>
    </lineage>
</organism>
<accession>A0AAP6AUV2</accession>
<evidence type="ECO:0000313" key="1">
    <source>
        <dbReference type="EMBL" id="MDW9349094.1"/>
    </source>
</evidence>
<gene>
    <name evidence="1" type="ORF">R8G00_05475</name>
</gene>
<dbReference type="RefSeq" id="WP_274537371.1">
    <property type="nucleotide sequence ID" value="NZ_JAWPMK010000001.1"/>
</dbReference>
<dbReference type="AlphaFoldDB" id="A0AAP6AUV2"/>
<dbReference type="EMBL" id="JAWPMK010000001">
    <property type="protein sequence ID" value="MDW9349094.1"/>
    <property type="molecule type" value="Genomic_DNA"/>
</dbReference>
<proteinExistence type="predicted"/>
<name>A0AAP6AUV2_ECOLX</name>